<dbReference type="InterPro" id="IPR053781">
    <property type="entry name" value="F-box_AtFBL13-like"/>
</dbReference>
<dbReference type="GeneID" id="108807820"/>
<accession>A0A6J0JL36</accession>
<dbReference type="InterPro" id="IPR055411">
    <property type="entry name" value="LRR_FXL15/At3g58940/PEG3-like"/>
</dbReference>
<dbReference type="InterPro" id="IPR032675">
    <property type="entry name" value="LRR_dom_sf"/>
</dbReference>
<dbReference type="OrthoDB" id="612216at2759"/>
<evidence type="ECO:0000313" key="2">
    <source>
        <dbReference type="Proteomes" id="UP000504610"/>
    </source>
</evidence>
<evidence type="ECO:0000259" key="1">
    <source>
        <dbReference type="SMART" id="SM00579"/>
    </source>
</evidence>
<dbReference type="KEGG" id="rsz:108807820"/>
<dbReference type="SUPFAM" id="SSF81383">
    <property type="entry name" value="F-box domain"/>
    <property type="match status" value="1"/>
</dbReference>
<dbReference type="Pfam" id="PF24758">
    <property type="entry name" value="LRR_At5g56370"/>
    <property type="match status" value="1"/>
</dbReference>
<dbReference type="CDD" id="cd22160">
    <property type="entry name" value="F-box_AtFBL13-like"/>
    <property type="match status" value="1"/>
</dbReference>
<dbReference type="Gene3D" id="3.80.10.10">
    <property type="entry name" value="Ribonuclease Inhibitor"/>
    <property type="match status" value="1"/>
</dbReference>
<gene>
    <name evidence="3" type="primary">LOC108807820</name>
</gene>
<dbReference type="AlphaFoldDB" id="A0A6J0JL36"/>
<feature type="domain" description="FBD" evidence="1">
    <location>
        <begin position="352"/>
        <end position="422"/>
    </location>
</feature>
<dbReference type="InterPro" id="IPR036047">
    <property type="entry name" value="F-box-like_dom_sf"/>
</dbReference>
<dbReference type="InterPro" id="IPR001810">
    <property type="entry name" value="F-box_dom"/>
</dbReference>
<protein>
    <submittedName>
        <fullName evidence="3">FBD-associated F-box protein At4g10400-like</fullName>
    </submittedName>
</protein>
<sequence>MDLMNRLTDDLLVKILSFLPTKVAISTSILSKRWECLWMWLPKLEYISRCFECKGFKSEYESSLRCFLDRSIPLHRASVIESLRLDLAYSGCKAEDIKLWIVIAVSRFLRELEVCYLDHLDKNNILPSSLYASKSLVTLKLSGNIRLDVPRMVGLPSLKTLQLRHLKLLDGQSFRKLLSICPVLENLSVMLYGGYVNMGKITVIIPSLLSLSLEIPSTGLQYGLVDGLVIDTPSLKYLKLEDYDNNNHSCLIEDMPQVEEAYLDVKCPDIERLIGSITSVKRLTLSLEAIYHGRFVFDQLEHLELCVSTDCASSLLVRLLEDSPNLRELDLYEMDHKKGYMASWNQPDTVPKCIMSSLQTFSWSGYCGIPQDKDIVVYILTNACQLKTATISSDDIYTPKYEMIKELSLSYRASATCRLVFD</sequence>
<organism evidence="2 3">
    <name type="scientific">Raphanus sativus</name>
    <name type="common">Radish</name>
    <name type="synonym">Raphanus raphanistrum var. sativus</name>
    <dbReference type="NCBI Taxonomy" id="3726"/>
    <lineage>
        <taxon>Eukaryota</taxon>
        <taxon>Viridiplantae</taxon>
        <taxon>Streptophyta</taxon>
        <taxon>Embryophyta</taxon>
        <taxon>Tracheophyta</taxon>
        <taxon>Spermatophyta</taxon>
        <taxon>Magnoliopsida</taxon>
        <taxon>eudicotyledons</taxon>
        <taxon>Gunneridae</taxon>
        <taxon>Pentapetalae</taxon>
        <taxon>rosids</taxon>
        <taxon>malvids</taxon>
        <taxon>Brassicales</taxon>
        <taxon>Brassicaceae</taxon>
        <taxon>Brassiceae</taxon>
        <taxon>Raphanus</taxon>
    </lineage>
</organism>
<keyword evidence="2" id="KW-1185">Reference proteome</keyword>
<dbReference type="RefSeq" id="XP_018435564.1">
    <property type="nucleotide sequence ID" value="XM_018580062.2"/>
</dbReference>
<evidence type="ECO:0000313" key="3">
    <source>
        <dbReference type="RefSeq" id="XP_018435564.1"/>
    </source>
</evidence>
<dbReference type="Pfam" id="PF08387">
    <property type="entry name" value="FBD"/>
    <property type="match status" value="1"/>
</dbReference>
<name>A0A6J0JL36_RAPSA</name>
<proteinExistence type="predicted"/>
<dbReference type="SUPFAM" id="SSF52047">
    <property type="entry name" value="RNI-like"/>
    <property type="match status" value="1"/>
</dbReference>
<dbReference type="Pfam" id="PF00646">
    <property type="entry name" value="F-box"/>
    <property type="match status" value="1"/>
</dbReference>
<dbReference type="SMART" id="SM00579">
    <property type="entry name" value="FBD"/>
    <property type="match status" value="1"/>
</dbReference>
<dbReference type="InterPro" id="IPR050232">
    <property type="entry name" value="FBL13/AtMIF1-like"/>
</dbReference>
<dbReference type="PANTHER" id="PTHR31900">
    <property type="entry name" value="F-BOX/RNI SUPERFAMILY PROTEIN-RELATED"/>
    <property type="match status" value="1"/>
</dbReference>
<dbReference type="Proteomes" id="UP000504610">
    <property type="component" value="Chromosome 6"/>
</dbReference>
<reference evidence="3" key="2">
    <citation type="submission" date="2025-08" db="UniProtKB">
        <authorList>
            <consortium name="RefSeq"/>
        </authorList>
    </citation>
    <scope>IDENTIFICATION</scope>
    <source>
        <tissue evidence="3">Leaf</tissue>
    </source>
</reference>
<reference evidence="2" key="1">
    <citation type="journal article" date="2019" name="Database">
        <title>The radish genome database (RadishGD): an integrated information resource for radish genomics.</title>
        <authorList>
            <person name="Yu H.J."/>
            <person name="Baek S."/>
            <person name="Lee Y.J."/>
            <person name="Cho A."/>
            <person name="Mun J.H."/>
        </authorList>
    </citation>
    <scope>NUCLEOTIDE SEQUENCE [LARGE SCALE GENOMIC DNA]</scope>
    <source>
        <strain evidence="2">cv. WK10039</strain>
    </source>
</reference>
<dbReference type="PANTHER" id="PTHR31900:SF28">
    <property type="entry name" value="FBD DOMAIN-CONTAINING PROTEIN"/>
    <property type="match status" value="1"/>
</dbReference>
<dbReference type="InterPro" id="IPR006566">
    <property type="entry name" value="FBD"/>
</dbReference>